<sequence>MTQNTLPRYGQASPWTRSNMDPCPDATCSALPLTAAADISLLARHTNAPSRRVHLALLRQRRHVSVFQKREARYQKPWWFQGRRHCGDGVCLGRLQGAHQGRRRQTDLQGGAPNVDPSRRSYCKGCLQSPVCERRQSCPKRNIYHAAEHSHHQKALRLP</sequence>
<gene>
    <name evidence="1" type="ORF">B0H17DRAFT_1174284</name>
</gene>
<dbReference type="EMBL" id="JARKIE010000004">
    <property type="protein sequence ID" value="KAJ7708046.1"/>
    <property type="molecule type" value="Genomic_DNA"/>
</dbReference>
<organism evidence="1 2">
    <name type="scientific">Mycena rosella</name>
    <name type="common">Pink bonnet</name>
    <name type="synonym">Agaricus rosellus</name>
    <dbReference type="NCBI Taxonomy" id="1033263"/>
    <lineage>
        <taxon>Eukaryota</taxon>
        <taxon>Fungi</taxon>
        <taxon>Dikarya</taxon>
        <taxon>Basidiomycota</taxon>
        <taxon>Agaricomycotina</taxon>
        <taxon>Agaricomycetes</taxon>
        <taxon>Agaricomycetidae</taxon>
        <taxon>Agaricales</taxon>
        <taxon>Marasmiineae</taxon>
        <taxon>Mycenaceae</taxon>
        <taxon>Mycena</taxon>
    </lineage>
</organism>
<evidence type="ECO:0000313" key="2">
    <source>
        <dbReference type="Proteomes" id="UP001221757"/>
    </source>
</evidence>
<dbReference type="AlphaFoldDB" id="A0AAD7GYB8"/>
<keyword evidence="2" id="KW-1185">Reference proteome</keyword>
<comment type="caution">
    <text evidence="1">The sequence shown here is derived from an EMBL/GenBank/DDBJ whole genome shotgun (WGS) entry which is preliminary data.</text>
</comment>
<proteinExistence type="predicted"/>
<evidence type="ECO:0000313" key="1">
    <source>
        <dbReference type="EMBL" id="KAJ7708046.1"/>
    </source>
</evidence>
<accession>A0AAD7GYB8</accession>
<protein>
    <submittedName>
        <fullName evidence="1">Uncharacterized protein</fullName>
    </submittedName>
</protein>
<name>A0AAD7GYB8_MYCRO</name>
<reference evidence="1" key="1">
    <citation type="submission" date="2023-03" db="EMBL/GenBank/DDBJ databases">
        <title>Massive genome expansion in bonnet fungi (Mycena s.s.) driven by repeated elements and novel gene families across ecological guilds.</title>
        <authorList>
            <consortium name="Lawrence Berkeley National Laboratory"/>
            <person name="Harder C.B."/>
            <person name="Miyauchi S."/>
            <person name="Viragh M."/>
            <person name="Kuo A."/>
            <person name="Thoen E."/>
            <person name="Andreopoulos B."/>
            <person name="Lu D."/>
            <person name="Skrede I."/>
            <person name="Drula E."/>
            <person name="Henrissat B."/>
            <person name="Morin E."/>
            <person name="Kohler A."/>
            <person name="Barry K."/>
            <person name="LaButti K."/>
            <person name="Morin E."/>
            <person name="Salamov A."/>
            <person name="Lipzen A."/>
            <person name="Mereny Z."/>
            <person name="Hegedus B."/>
            <person name="Baldrian P."/>
            <person name="Stursova M."/>
            <person name="Weitz H."/>
            <person name="Taylor A."/>
            <person name="Grigoriev I.V."/>
            <person name="Nagy L.G."/>
            <person name="Martin F."/>
            <person name="Kauserud H."/>
        </authorList>
    </citation>
    <scope>NUCLEOTIDE SEQUENCE</scope>
    <source>
        <strain evidence="1">CBHHK067</strain>
    </source>
</reference>
<dbReference type="Proteomes" id="UP001221757">
    <property type="component" value="Unassembled WGS sequence"/>
</dbReference>